<proteinExistence type="predicted"/>
<sequence length="246" mass="29477">MTEEICKEDNDEMSSIVKKQAKARKQRLLGSSNVRMRLICPTYDEMETDRNEEIMDEEEFRFMNSMDSVKTCNTKLTFPEFWYMYSKQLRIFICSFLGFLLYIVHNFISDEHQYLGIKLNNISGIYIFSLVQLLIIQYVIILYYWKPVGFKMIDRYITYKDDEFHCKPNLSCNFAENFHILKLYSSTNILERINVIGNTKRTIECIFLIKNIISDWFILLSIYLTTEWIISSIKLLFMMIYNKLLI</sequence>
<dbReference type="EMBL" id="DS989726">
    <property type="protein sequence ID" value="EEA05196.1"/>
    <property type="molecule type" value="Genomic_DNA"/>
</dbReference>
<dbReference type="RefSeq" id="XP_002139545.1">
    <property type="nucleotide sequence ID" value="XM_002139509.1"/>
</dbReference>
<feature type="transmembrane region" description="Helical" evidence="1">
    <location>
        <begin position="89"/>
        <end position="105"/>
    </location>
</feature>
<gene>
    <name evidence="2" type="ORF">CMU_042700</name>
</gene>
<dbReference type="GeneID" id="6994575"/>
<dbReference type="Proteomes" id="UP000001460">
    <property type="component" value="Unassembled WGS sequence"/>
</dbReference>
<dbReference type="OrthoDB" id="341844at2759"/>
<feature type="transmembrane region" description="Helical" evidence="1">
    <location>
        <begin position="125"/>
        <end position="145"/>
    </location>
</feature>
<name>B6AAF5_CRYMR</name>
<evidence type="ECO:0000313" key="2">
    <source>
        <dbReference type="EMBL" id="EEA05196.1"/>
    </source>
</evidence>
<organism evidence="2 3">
    <name type="scientific">Cryptosporidium muris (strain RN66)</name>
    <dbReference type="NCBI Taxonomy" id="441375"/>
    <lineage>
        <taxon>Eukaryota</taxon>
        <taxon>Sar</taxon>
        <taxon>Alveolata</taxon>
        <taxon>Apicomplexa</taxon>
        <taxon>Conoidasida</taxon>
        <taxon>Coccidia</taxon>
        <taxon>Eucoccidiorida</taxon>
        <taxon>Eimeriorina</taxon>
        <taxon>Cryptosporidiidae</taxon>
        <taxon>Cryptosporidium</taxon>
    </lineage>
</organism>
<protein>
    <submittedName>
        <fullName evidence="2">Uncharacterized protein</fullName>
    </submittedName>
</protein>
<evidence type="ECO:0000256" key="1">
    <source>
        <dbReference type="SAM" id="Phobius"/>
    </source>
</evidence>
<keyword evidence="1" id="KW-0472">Membrane</keyword>
<evidence type="ECO:0000313" key="3">
    <source>
        <dbReference type="Proteomes" id="UP000001460"/>
    </source>
</evidence>
<keyword evidence="1" id="KW-1133">Transmembrane helix</keyword>
<dbReference type="VEuPathDB" id="CryptoDB:CMU_042700"/>
<accession>B6AAF5</accession>
<dbReference type="AlphaFoldDB" id="B6AAF5"/>
<keyword evidence="3" id="KW-1185">Reference proteome</keyword>
<keyword evidence="1" id="KW-0812">Transmembrane</keyword>
<reference evidence="2" key="1">
    <citation type="submission" date="2008-06" db="EMBL/GenBank/DDBJ databases">
        <authorList>
            <person name="Lorenzi H."/>
            <person name="Inman J."/>
            <person name="Miller J."/>
            <person name="Schobel S."/>
            <person name="Amedeo P."/>
            <person name="Caler E.V."/>
            <person name="da Silva J."/>
        </authorList>
    </citation>
    <scope>NUCLEOTIDE SEQUENCE [LARGE SCALE GENOMIC DNA]</scope>
    <source>
        <strain evidence="2">RN66</strain>
    </source>
</reference>
<feature type="transmembrane region" description="Helical" evidence="1">
    <location>
        <begin position="216"/>
        <end position="241"/>
    </location>
</feature>